<dbReference type="HAMAP" id="MF_00489">
    <property type="entry name" value="UPF0178"/>
    <property type="match status" value="1"/>
</dbReference>
<dbReference type="PANTHER" id="PTHR35146:SF1">
    <property type="entry name" value="UPF0178 PROTEIN YAII"/>
    <property type="match status" value="1"/>
</dbReference>
<reference evidence="3" key="1">
    <citation type="submission" date="2024-07" db="EMBL/GenBank/DDBJ databases">
        <title>Halotolerant mesophilic bacterium Ornithinibacillus sp. 4-3, sp. nov., isolated from soil.</title>
        <authorList>
            <person name="Sidarenka A.V."/>
            <person name="Guliayeva D.E."/>
            <person name="Leanovich S.I."/>
            <person name="Hileuskaya K.S."/>
            <person name="Akhremchuk A.E."/>
            <person name="Sikolenko M.A."/>
            <person name="Valentovich L.N."/>
        </authorList>
    </citation>
    <scope>NUCLEOTIDE SEQUENCE</scope>
    <source>
        <strain evidence="3">4-3</strain>
    </source>
</reference>
<proteinExistence type="inferred from homology"/>
<gene>
    <name evidence="3" type="ORF">AB4Y30_02115</name>
</gene>
<evidence type="ECO:0000256" key="2">
    <source>
        <dbReference type="HAMAP-Rule" id="MF_00489"/>
    </source>
</evidence>
<dbReference type="InterPro" id="IPR003791">
    <property type="entry name" value="UPF0178"/>
</dbReference>
<dbReference type="Pfam" id="PF02639">
    <property type="entry name" value="DUF188"/>
    <property type="match status" value="1"/>
</dbReference>
<evidence type="ECO:0000256" key="1">
    <source>
        <dbReference type="ARBA" id="ARBA00008522"/>
    </source>
</evidence>
<dbReference type="AlphaFoldDB" id="A0AB39HT55"/>
<comment type="similarity">
    <text evidence="1 2">Belongs to the UPF0178 family.</text>
</comment>
<name>A0AB39HT55_9BACI</name>
<protein>
    <recommendedName>
        <fullName evidence="2">UPF0178 protein AB4Y30_02115</fullName>
    </recommendedName>
</protein>
<dbReference type="PANTHER" id="PTHR35146">
    <property type="entry name" value="UPF0178 PROTEIN YAII"/>
    <property type="match status" value="1"/>
</dbReference>
<evidence type="ECO:0000313" key="3">
    <source>
        <dbReference type="EMBL" id="XDK33186.1"/>
    </source>
</evidence>
<dbReference type="RefSeq" id="WP_368653868.1">
    <property type="nucleotide sequence ID" value="NZ_CP162599.1"/>
</dbReference>
<sequence length="148" mass="16558">MKIFIDADACPVKNTIITIASEYKIPVVLVKSYAHFSHEKEAAGVETIYVDQGADAADFRIMQLVQPNDIIITQDFGLASLALAKNCIVLHHKGFRYNQGNIDQLLQQRYLSAKARQSGQRTKGPKPFTKEDESKFASLLHKTISDHI</sequence>
<dbReference type="NCBIfam" id="NF001095">
    <property type="entry name" value="PRK00124.1"/>
    <property type="match status" value="1"/>
</dbReference>
<dbReference type="EMBL" id="CP162599">
    <property type="protein sequence ID" value="XDK33186.1"/>
    <property type="molecule type" value="Genomic_DNA"/>
</dbReference>
<accession>A0AB39HT55</accession>
<organism evidence="3">
    <name type="scientific">Ornithinibacillus sp. 4-3</name>
    <dbReference type="NCBI Taxonomy" id="3231488"/>
    <lineage>
        <taxon>Bacteria</taxon>
        <taxon>Bacillati</taxon>
        <taxon>Bacillota</taxon>
        <taxon>Bacilli</taxon>
        <taxon>Bacillales</taxon>
        <taxon>Bacillaceae</taxon>
        <taxon>Ornithinibacillus</taxon>
    </lineage>
</organism>